<evidence type="ECO:0000256" key="5">
    <source>
        <dbReference type="SAM" id="Phobius"/>
    </source>
</evidence>
<dbReference type="Gramene" id="RZC52875">
    <property type="protein sequence ID" value="RZC52875"/>
    <property type="gene ID" value="C5167_021295"/>
</dbReference>
<dbReference type="PANTHER" id="PTHR43899">
    <property type="entry name" value="RH59310P"/>
    <property type="match status" value="1"/>
</dbReference>
<evidence type="ECO:0000256" key="4">
    <source>
        <dbReference type="RuleBase" id="RU000363"/>
    </source>
</evidence>
<evidence type="ECO:0000256" key="3">
    <source>
        <dbReference type="ARBA" id="ARBA00023002"/>
    </source>
</evidence>
<evidence type="ECO:0000256" key="1">
    <source>
        <dbReference type="ARBA" id="ARBA00004240"/>
    </source>
</evidence>
<comment type="similarity">
    <text evidence="4">Belongs to the short-chain dehydrogenases/reductases (SDR) family.</text>
</comment>
<dbReference type="Pfam" id="PF00106">
    <property type="entry name" value="adh_short"/>
    <property type="match status" value="1"/>
</dbReference>
<organism evidence="6 7">
    <name type="scientific">Papaver somniferum</name>
    <name type="common">Opium poppy</name>
    <dbReference type="NCBI Taxonomy" id="3469"/>
    <lineage>
        <taxon>Eukaryota</taxon>
        <taxon>Viridiplantae</taxon>
        <taxon>Streptophyta</taxon>
        <taxon>Embryophyta</taxon>
        <taxon>Tracheophyta</taxon>
        <taxon>Spermatophyta</taxon>
        <taxon>Magnoliopsida</taxon>
        <taxon>Ranunculales</taxon>
        <taxon>Papaveraceae</taxon>
        <taxon>Papaveroideae</taxon>
        <taxon>Papaver</taxon>
    </lineage>
</organism>
<keyword evidence="5" id="KW-0812">Transmembrane</keyword>
<dbReference type="PIRSF" id="PIRSF000126">
    <property type="entry name" value="11-beta-HSD1"/>
    <property type="match status" value="1"/>
</dbReference>
<dbReference type="Gene3D" id="3.40.50.720">
    <property type="entry name" value="NAD(P)-binding Rossmann-like Domain"/>
    <property type="match status" value="1"/>
</dbReference>
<dbReference type="GO" id="GO:0045703">
    <property type="term" value="F:ketoreductase activity"/>
    <property type="evidence" value="ECO:0007669"/>
    <property type="project" value="TreeGrafter"/>
</dbReference>
<dbReference type="CDD" id="cd05356">
    <property type="entry name" value="17beta-HSD1_like_SDR_c"/>
    <property type="match status" value="1"/>
</dbReference>
<keyword evidence="5" id="KW-0472">Membrane</keyword>
<dbReference type="PROSITE" id="PS00061">
    <property type="entry name" value="ADH_SHORT"/>
    <property type="match status" value="1"/>
</dbReference>
<evidence type="ECO:0000313" key="7">
    <source>
        <dbReference type="Proteomes" id="UP000316621"/>
    </source>
</evidence>
<name>A0A4Y7IZP4_PAPSO</name>
<dbReference type="Proteomes" id="UP000316621">
    <property type="component" value="Chromosome 2"/>
</dbReference>
<dbReference type="InterPro" id="IPR051019">
    <property type="entry name" value="VLCFA-Steroid_DH"/>
</dbReference>
<keyword evidence="5" id="KW-1133">Transmembrane helix</keyword>
<dbReference type="PANTHER" id="PTHR43899:SF26">
    <property type="entry name" value="ENOYL-(ACYL CARRIER) REDUCTASE"/>
    <property type="match status" value="1"/>
</dbReference>
<accession>A0A4Y7IZP4</accession>
<dbReference type="PRINTS" id="PR00080">
    <property type="entry name" value="SDRFAMILY"/>
</dbReference>
<feature type="transmembrane region" description="Helical" evidence="5">
    <location>
        <begin position="12"/>
        <end position="34"/>
    </location>
</feature>
<protein>
    <submittedName>
        <fullName evidence="6">Uncharacterized protein</fullName>
    </submittedName>
</protein>
<dbReference type="OMA" id="NINMMAV"/>
<dbReference type="InterPro" id="IPR036291">
    <property type="entry name" value="NAD(P)-bd_dom_sf"/>
</dbReference>
<reference evidence="6 7" key="1">
    <citation type="journal article" date="2018" name="Science">
        <title>The opium poppy genome and morphinan production.</title>
        <authorList>
            <person name="Guo L."/>
            <person name="Winzer T."/>
            <person name="Yang X."/>
            <person name="Li Y."/>
            <person name="Ning Z."/>
            <person name="He Z."/>
            <person name="Teodor R."/>
            <person name="Lu Y."/>
            <person name="Bowser T.A."/>
            <person name="Graham I.A."/>
            <person name="Ye K."/>
        </authorList>
    </citation>
    <scope>NUCLEOTIDE SEQUENCE [LARGE SCALE GENOMIC DNA]</scope>
    <source>
        <strain evidence="7">cv. HN1</strain>
        <tissue evidence="6">Leaves</tissue>
    </source>
</reference>
<dbReference type="EMBL" id="CM010716">
    <property type="protein sequence ID" value="RZC52875.1"/>
    <property type="molecule type" value="Genomic_DNA"/>
</dbReference>
<dbReference type="SUPFAM" id="SSF51735">
    <property type="entry name" value="NAD(P)-binding Rossmann-fold domains"/>
    <property type="match status" value="1"/>
</dbReference>
<sequence>MDELKTKPIWILLLSFLGLLFLFKHTISVLRWLFITLLRPAKNLKKFGSWALITAPTEGIGKSFAFELARKGLNLILVGRNIHKLQNVTRAVQSEYPNIQIKIVVVDFSSSDLTVGIRNIEEEIGGVDVGVLINNVGITYPSAKFFHAVDEEIWMNIIRVNIEATTRVTMAVLPGMLKRKKGAVVNIGSGASIVVPSHPLFAIYAASKAYVDQWSRSIHVEYKDQGIDVQCQVPLYVATKMVSKVASIEKSSLFVPSPDAYVRSAVRRIGHGEPRCTPYWTHSIQWFFAYYFIPEFLLDAWRLSIGLHRMCATERL</sequence>
<evidence type="ECO:0000256" key="2">
    <source>
        <dbReference type="ARBA" id="ARBA00022857"/>
    </source>
</evidence>
<comment type="subcellular location">
    <subcellularLocation>
        <location evidence="1">Endoplasmic reticulum</location>
    </subcellularLocation>
</comment>
<dbReference type="InterPro" id="IPR020904">
    <property type="entry name" value="Sc_DH/Rdtase_CS"/>
</dbReference>
<dbReference type="FunFam" id="3.40.50.720:FF:000137">
    <property type="entry name" value="Hydroxysteroid (17-beta) dehydrogenase 3"/>
    <property type="match status" value="1"/>
</dbReference>
<dbReference type="GO" id="GO:0005783">
    <property type="term" value="C:endoplasmic reticulum"/>
    <property type="evidence" value="ECO:0007669"/>
    <property type="project" value="UniProtKB-SubCell"/>
</dbReference>
<keyword evidence="3" id="KW-0560">Oxidoreductase</keyword>
<dbReference type="AlphaFoldDB" id="A0A4Y7IZP4"/>
<dbReference type="InterPro" id="IPR002347">
    <property type="entry name" value="SDR_fam"/>
</dbReference>
<proteinExistence type="inferred from homology"/>
<dbReference type="PRINTS" id="PR00081">
    <property type="entry name" value="GDHRDH"/>
</dbReference>
<evidence type="ECO:0000313" key="6">
    <source>
        <dbReference type="EMBL" id="RZC52875.1"/>
    </source>
</evidence>
<gene>
    <name evidence="6" type="ORF">C5167_021295</name>
</gene>
<keyword evidence="7" id="KW-1185">Reference proteome</keyword>
<dbReference type="STRING" id="3469.A0A4Y7IZP4"/>
<keyword evidence="2" id="KW-0521">NADP</keyword>